<sequence length="328" mass="34360">MIGYYVHHHGSGHLHRARAIAAELGEPVTVLTSLPDPGTGFADTVLLPRDDSAADPVGTDAGGALHWVPRGDRGLADRMAAVAAWIAAARPSAMVVDVSVEVALLARLHGVPVATMVLPGERVDDPHRLVHRIADRIIAAWPRDLNDPPYLRSHDVRFVGGISRFAGRPRVPEPQAPDVLVLAGAGGADFAAETVSDLAVRHGNRRWRHLGPGSWVDDPWPLLCGAGVVVAHCGQGAVADIAAAGARAVLIPAARPFGEQHATAAAIDAAGLAVVADRWPAPGEWPGLLDRAANLDPGRWAGWRTTGAAARAAAAIEELAGRRERRAS</sequence>
<dbReference type="RefSeq" id="WP_378615017.1">
    <property type="nucleotide sequence ID" value="NZ_JBHSAX010000019.1"/>
</dbReference>
<gene>
    <name evidence="1" type="ORF">ACFO0B_25040</name>
</gene>
<keyword evidence="2" id="KW-1185">Reference proteome</keyword>
<evidence type="ECO:0000313" key="1">
    <source>
        <dbReference type="EMBL" id="MFC3965267.1"/>
    </source>
</evidence>
<proteinExistence type="predicted"/>
<evidence type="ECO:0008006" key="3">
    <source>
        <dbReference type="Google" id="ProtNLM"/>
    </source>
</evidence>
<dbReference type="Proteomes" id="UP001595696">
    <property type="component" value="Unassembled WGS sequence"/>
</dbReference>
<accession>A0ABV8E0G4</accession>
<name>A0ABV8E0G4_9NOCA</name>
<evidence type="ECO:0000313" key="2">
    <source>
        <dbReference type="Proteomes" id="UP001595696"/>
    </source>
</evidence>
<dbReference type="EMBL" id="JBHSAX010000019">
    <property type="protein sequence ID" value="MFC3965267.1"/>
    <property type="molecule type" value="Genomic_DNA"/>
</dbReference>
<dbReference type="SUPFAM" id="SSF53756">
    <property type="entry name" value="UDP-Glycosyltransferase/glycogen phosphorylase"/>
    <property type="match status" value="1"/>
</dbReference>
<organism evidence="1 2">
    <name type="scientific">Nocardia jiangsuensis</name>
    <dbReference type="NCBI Taxonomy" id="1691563"/>
    <lineage>
        <taxon>Bacteria</taxon>
        <taxon>Bacillati</taxon>
        <taxon>Actinomycetota</taxon>
        <taxon>Actinomycetes</taxon>
        <taxon>Mycobacteriales</taxon>
        <taxon>Nocardiaceae</taxon>
        <taxon>Nocardia</taxon>
    </lineage>
</organism>
<protein>
    <recommendedName>
        <fullName evidence="3">Glycosyl transferase family 28 C-terminal domain-containing protein</fullName>
    </recommendedName>
</protein>
<comment type="caution">
    <text evidence="1">The sequence shown here is derived from an EMBL/GenBank/DDBJ whole genome shotgun (WGS) entry which is preliminary data.</text>
</comment>
<dbReference type="Gene3D" id="3.40.50.2000">
    <property type="entry name" value="Glycogen Phosphorylase B"/>
    <property type="match status" value="1"/>
</dbReference>
<reference evidence="2" key="1">
    <citation type="journal article" date="2019" name="Int. J. Syst. Evol. Microbiol.">
        <title>The Global Catalogue of Microorganisms (GCM) 10K type strain sequencing project: providing services to taxonomists for standard genome sequencing and annotation.</title>
        <authorList>
            <consortium name="The Broad Institute Genomics Platform"/>
            <consortium name="The Broad Institute Genome Sequencing Center for Infectious Disease"/>
            <person name="Wu L."/>
            <person name="Ma J."/>
        </authorList>
    </citation>
    <scope>NUCLEOTIDE SEQUENCE [LARGE SCALE GENOMIC DNA]</scope>
    <source>
        <strain evidence="2">CGMCC 4.7330</strain>
    </source>
</reference>